<proteinExistence type="predicted"/>
<name>K8EMG7_CARML</name>
<organism evidence="1 2">
    <name type="scientific">Carnobacterium maltaromaticum LMA28</name>
    <dbReference type="NCBI Taxonomy" id="1234679"/>
    <lineage>
        <taxon>Bacteria</taxon>
        <taxon>Bacillati</taxon>
        <taxon>Bacillota</taxon>
        <taxon>Bacilli</taxon>
        <taxon>Lactobacillales</taxon>
        <taxon>Carnobacteriaceae</taxon>
        <taxon>Carnobacterium</taxon>
    </lineage>
</organism>
<keyword evidence="2" id="KW-1185">Reference proteome</keyword>
<dbReference type="EMBL" id="HE999757">
    <property type="protein sequence ID" value="CCO09681.2"/>
    <property type="molecule type" value="Genomic_DNA"/>
</dbReference>
<dbReference type="AlphaFoldDB" id="K8EMG7"/>
<gene>
    <name evidence="1" type="ORF">BN424_198</name>
</gene>
<dbReference type="KEGG" id="cml:BN424_198"/>
<evidence type="ECO:0000313" key="1">
    <source>
        <dbReference type="EMBL" id="CCO09681.2"/>
    </source>
</evidence>
<protein>
    <submittedName>
        <fullName evidence="1">Uncharacterized protein</fullName>
    </submittedName>
</protein>
<evidence type="ECO:0000313" key="2">
    <source>
        <dbReference type="Proteomes" id="UP000000212"/>
    </source>
</evidence>
<dbReference type="STRING" id="1234679.BN424_198"/>
<reference evidence="2" key="1">
    <citation type="journal article" date="2013" name="Genome Announc.">
        <title>Complete Chromosome Sequence of Carnobacterium maltaromaticum LMA 28.</title>
        <authorList>
            <person name="Cailliez-Grimal C."/>
            <person name="Chaillou S."/>
            <person name="Anba-Mondoloni J."/>
            <person name="Loux V."/>
            <person name="Afzal M.I."/>
            <person name="Rahman A."/>
            <person name="Kergourlay G."/>
            <person name="Champomier-Verges M.C."/>
            <person name="Zagorec M."/>
            <person name="Dalgaard P."/>
            <person name="Leisner J.J."/>
            <person name="Prevost H."/>
            <person name="Revol-Junelles A.M."/>
            <person name="Borges F."/>
        </authorList>
    </citation>
    <scope>NUCLEOTIDE SEQUENCE</scope>
    <source>
        <strain evidence="2">LMA28</strain>
    </source>
</reference>
<dbReference type="Proteomes" id="UP000000212">
    <property type="component" value="Chromosome"/>
</dbReference>
<sequence>MSFSIASLKKLLPFSNYNKKIMVLLNIVSAFVREYLERVIEITDS</sequence>
<accession>K8EMG7</accession>
<dbReference type="HOGENOM" id="CLU_3197582_0_0_9"/>